<comment type="caution">
    <text evidence="1">The sequence shown here is derived from an EMBL/GenBank/DDBJ whole genome shotgun (WGS) entry which is preliminary data.</text>
</comment>
<dbReference type="EMBL" id="VSRR010003005">
    <property type="protein sequence ID" value="MPC34202.1"/>
    <property type="molecule type" value="Genomic_DNA"/>
</dbReference>
<proteinExistence type="predicted"/>
<sequence>MFPPRPQGERVAERRGGVAMGGGRCSRSCSIMYMIRAFPSHISPYGPPGRSVSPVIGHGTACYLSTLLWRRCDAGVAARGDEGGRRCARCGQVWRGCVGYSSGTFYFYFPLPRRAAAEPPPAAAVTVTSGHYRGGESPRGITVPHPGLRCTLHSTLPLVSREGECCSSGVAGSAHCTVPRVAP</sequence>
<evidence type="ECO:0000313" key="2">
    <source>
        <dbReference type="Proteomes" id="UP000324222"/>
    </source>
</evidence>
<dbReference type="Proteomes" id="UP000324222">
    <property type="component" value="Unassembled WGS sequence"/>
</dbReference>
<evidence type="ECO:0000313" key="1">
    <source>
        <dbReference type="EMBL" id="MPC34202.1"/>
    </source>
</evidence>
<name>A0A5B7EJ39_PORTR</name>
<organism evidence="1 2">
    <name type="scientific">Portunus trituberculatus</name>
    <name type="common">Swimming crab</name>
    <name type="synonym">Neptunus trituberculatus</name>
    <dbReference type="NCBI Taxonomy" id="210409"/>
    <lineage>
        <taxon>Eukaryota</taxon>
        <taxon>Metazoa</taxon>
        <taxon>Ecdysozoa</taxon>
        <taxon>Arthropoda</taxon>
        <taxon>Crustacea</taxon>
        <taxon>Multicrustacea</taxon>
        <taxon>Malacostraca</taxon>
        <taxon>Eumalacostraca</taxon>
        <taxon>Eucarida</taxon>
        <taxon>Decapoda</taxon>
        <taxon>Pleocyemata</taxon>
        <taxon>Brachyura</taxon>
        <taxon>Eubrachyura</taxon>
        <taxon>Portunoidea</taxon>
        <taxon>Portunidae</taxon>
        <taxon>Portuninae</taxon>
        <taxon>Portunus</taxon>
    </lineage>
</organism>
<reference evidence="1 2" key="1">
    <citation type="submission" date="2019-05" db="EMBL/GenBank/DDBJ databases">
        <title>Another draft genome of Portunus trituberculatus and its Hox gene families provides insights of decapod evolution.</title>
        <authorList>
            <person name="Jeong J.-H."/>
            <person name="Song I."/>
            <person name="Kim S."/>
            <person name="Choi T."/>
            <person name="Kim D."/>
            <person name="Ryu S."/>
            <person name="Kim W."/>
        </authorList>
    </citation>
    <scope>NUCLEOTIDE SEQUENCE [LARGE SCALE GENOMIC DNA]</scope>
    <source>
        <tissue evidence="1">Muscle</tissue>
    </source>
</reference>
<dbReference type="AlphaFoldDB" id="A0A5B7EJ39"/>
<accession>A0A5B7EJ39</accession>
<keyword evidence="2" id="KW-1185">Reference proteome</keyword>
<gene>
    <name evidence="1" type="ORF">E2C01_027582</name>
</gene>
<protein>
    <submittedName>
        <fullName evidence="1">Uncharacterized protein</fullName>
    </submittedName>
</protein>